<dbReference type="Pfam" id="PF00149">
    <property type="entry name" value="Metallophos"/>
    <property type="match status" value="1"/>
</dbReference>
<dbReference type="InterPro" id="IPR051918">
    <property type="entry name" value="STPP_CPPED1"/>
</dbReference>
<sequence>MGTARKQVWVLFLLVLPAIFFGGCAYRTAGAGDPVQWKFAFVSDTQGDNRERAGKSCINDTVLRTIAEDIARENPDFVLVGGDLVNGWFRNGGTDYALQFSNWKAAMEPVYRAGIRVFPVRGNHEDGPERLVLSPLPAHLEPSPDTPTLLRWAFKDAFSESYIPQNGPEGEEGLTYSFSHQNAFIVGLDEYSGHPHMVSQNWLDQELARKKVPHVFVYGHEPAFETRHKDNLAFFTDHRDAFWDSIGKAGGRIYLCGHDHFYNRAAIQDSTGNTIRQVIAGTGGGRLMPWSGIYPEGVRVKGEYSDSAHYGYVLATVEGLKITVAWKGFPKEEGVPAAWRVLDSFSYTTPEMRN</sequence>
<name>A0A971S1B1_9BACT</name>
<organism evidence="2 3">
    <name type="scientific">Syntrophorhabdus aromaticivorans</name>
    <dbReference type="NCBI Taxonomy" id="328301"/>
    <lineage>
        <taxon>Bacteria</taxon>
        <taxon>Pseudomonadati</taxon>
        <taxon>Thermodesulfobacteriota</taxon>
        <taxon>Syntrophorhabdia</taxon>
        <taxon>Syntrophorhabdales</taxon>
        <taxon>Syntrophorhabdaceae</taxon>
        <taxon>Syntrophorhabdus</taxon>
    </lineage>
</organism>
<feature type="domain" description="Calcineurin-like phosphoesterase" evidence="1">
    <location>
        <begin position="38"/>
        <end position="261"/>
    </location>
</feature>
<dbReference type="InterPro" id="IPR004843">
    <property type="entry name" value="Calcineurin-like_PHP"/>
</dbReference>
<dbReference type="Proteomes" id="UP000777265">
    <property type="component" value="Unassembled WGS sequence"/>
</dbReference>
<dbReference type="SUPFAM" id="SSF56300">
    <property type="entry name" value="Metallo-dependent phosphatases"/>
    <property type="match status" value="1"/>
</dbReference>
<dbReference type="PANTHER" id="PTHR43143">
    <property type="entry name" value="METALLOPHOSPHOESTERASE, CALCINEURIN SUPERFAMILY"/>
    <property type="match status" value="1"/>
</dbReference>
<dbReference type="AlphaFoldDB" id="A0A971S1B1"/>
<evidence type="ECO:0000313" key="2">
    <source>
        <dbReference type="EMBL" id="NLW35896.1"/>
    </source>
</evidence>
<evidence type="ECO:0000313" key="3">
    <source>
        <dbReference type="Proteomes" id="UP000777265"/>
    </source>
</evidence>
<protein>
    <recommendedName>
        <fullName evidence="1">Calcineurin-like phosphoesterase domain-containing protein</fullName>
    </recommendedName>
</protein>
<comment type="caution">
    <text evidence="2">The sequence shown here is derived from an EMBL/GenBank/DDBJ whole genome shotgun (WGS) entry which is preliminary data.</text>
</comment>
<reference evidence="2" key="1">
    <citation type="journal article" date="2020" name="Biotechnol. Biofuels">
        <title>New insights from the biogas microbiome by comprehensive genome-resolved metagenomics of nearly 1600 species originating from multiple anaerobic digesters.</title>
        <authorList>
            <person name="Campanaro S."/>
            <person name="Treu L."/>
            <person name="Rodriguez-R L.M."/>
            <person name="Kovalovszki A."/>
            <person name="Ziels R.M."/>
            <person name="Maus I."/>
            <person name="Zhu X."/>
            <person name="Kougias P.G."/>
            <person name="Basile A."/>
            <person name="Luo G."/>
            <person name="Schluter A."/>
            <person name="Konstantinidis K.T."/>
            <person name="Angelidaki I."/>
        </authorList>
    </citation>
    <scope>NUCLEOTIDE SEQUENCE</scope>
    <source>
        <strain evidence="2">AS06rmzACSIP_7</strain>
    </source>
</reference>
<dbReference type="GO" id="GO:0016787">
    <property type="term" value="F:hydrolase activity"/>
    <property type="evidence" value="ECO:0007669"/>
    <property type="project" value="InterPro"/>
</dbReference>
<evidence type="ECO:0000259" key="1">
    <source>
        <dbReference type="Pfam" id="PF00149"/>
    </source>
</evidence>
<proteinExistence type="predicted"/>
<dbReference type="EMBL" id="JAAYEE010000181">
    <property type="protein sequence ID" value="NLW35896.1"/>
    <property type="molecule type" value="Genomic_DNA"/>
</dbReference>
<dbReference type="PANTHER" id="PTHR43143:SF6">
    <property type="entry name" value="BLL3016 PROTEIN"/>
    <property type="match status" value="1"/>
</dbReference>
<gene>
    <name evidence="2" type="ORF">GXY80_10515</name>
</gene>
<dbReference type="InterPro" id="IPR029052">
    <property type="entry name" value="Metallo-depent_PP-like"/>
</dbReference>
<accession>A0A971S1B1</accession>
<dbReference type="Gene3D" id="3.60.21.10">
    <property type="match status" value="1"/>
</dbReference>
<reference evidence="2" key="2">
    <citation type="submission" date="2020-01" db="EMBL/GenBank/DDBJ databases">
        <authorList>
            <person name="Campanaro S."/>
        </authorList>
    </citation>
    <scope>NUCLEOTIDE SEQUENCE</scope>
    <source>
        <strain evidence="2">AS06rmzACSIP_7</strain>
    </source>
</reference>
<dbReference type="PROSITE" id="PS51257">
    <property type="entry name" value="PROKAR_LIPOPROTEIN"/>
    <property type="match status" value="1"/>
</dbReference>